<accession>A0ABP9EFB2</accession>
<proteinExistence type="predicted"/>
<organism evidence="1 2">
    <name type="scientific">Actinomycetospora straminea</name>
    <dbReference type="NCBI Taxonomy" id="663607"/>
    <lineage>
        <taxon>Bacteria</taxon>
        <taxon>Bacillati</taxon>
        <taxon>Actinomycetota</taxon>
        <taxon>Actinomycetes</taxon>
        <taxon>Pseudonocardiales</taxon>
        <taxon>Pseudonocardiaceae</taxon>
        <taxon>Actinomycetospora</taxon>
    </lineage>
</organism>
<comment type="caution">
    <text evidence="1">The sequence shown here is derived from an EMBL/GenBank/DDBJ whole genome shotgun (WGS) entry which is preliminary data.</text>
</comment>
<reference evidence="2" key="1">
    <citation type="journal article" date="2019" name="Int. J. Syst. Evol. Microbiol.">
        <title>The Global Catalogue of Microorganisms (GCM) 10K type strain sequencing project: providing services to taxonomists for standard genome sequencing and annotation.</title>
        <authorList>
            <consortium name="The Broad Institute Genomics Platform"/>
            <consortium name="The Broad Institute Genome Sequencing Center for Infectious Disease"/>
            <person name="Wu L."/>
            <person name="Ma J."/>
        </authorList>
    </citation>
    <scope>NUCLEOTIDE SEQUENCE [LARGE SCALE GENOMIC DNA]</scope>
    <source>
        <strain evidence="2">JCM 17983</strain>
    </source>
</reference>
<name>A0ABP9EFB2_9PSEU</name>
<protein>
    <submittedName>
        <fullName evidence="1">DUF2993 domain-containing protein</fullName>
    </submittedName>
</protein>
<evidence type="ECO:0000313" key="2">
    <source>
        <dbReference type="Proteomes" id="UP001500457"/>
    </source>
</evidence>
<dbReference type="Pfam" id="PF11209">
    <property type="entry name" value="LmeA"/>
    <property type="match status" value="1"/>
</dbReference>
<dbReference type="Proteomes" id="UP001500457">
    <property type="component" value="Unassembled WGS sequence"/>
</dbReference>
<dbReference type="InterPro" id="IPR021373">
    <property type="entry name" value="DUF2993"/>
</dbReference>
<keyword evidence="2" id="KW-1185">Reference proteome</keyword>
<sequence>MSPVRGCLVTLLVLVAVVVGVDFGARWIAEDRVAVALQDSLSLPAEPDVDVRGFPFLTQALSGQFEDVGLSAPHIPYGELRDITLTADLTGVSVPVESLLNGQVPEIPAEQVVASARVNPTDLARLLDVGDLTIEPLTEADLEALRADAAADDSGASGSSSALADVDPAQAVRLNSTRTIGGQQVQVSVVATFRLSGGRITLQARDIRAEGGEGSNDPAGQVAAAALRRQLSGFSTSVDPGQLPFAITATELRAEGGELVVSGTARDVDLLARPGS</sequence>
<gene>
    <name evidence="1" type="ORF">GCM10023203_28130</name>
</gene>
<evidence type="ECO:0000313" key="1">
    <source>
        <dbReference type="EMBL" id="GAA4876223.1"/>
    </source>
</evidence>
<dbReference type="EMBL" id="BAABHQ010000006">
    <property type="protein sequence ID" value="GAA4876223.1"/>
    <property type="molecule type" value="Genomic_DNA"/>
</dbReference>